<dbReference type="InterPro" id="IPR018305">
    <property type="entry name" value="Ribosomal_m50"/>
</dbReference>
<evidence type="ECO:0000256" key="5">
    <source>
        <dbReference type="ARBA" id="ARBA00023274"/>
    </source>
</evidence>
<dbReference type="GO" id="GO:0005840">
    <property type="term" value="C:ribosome"/>
    <property type="evidence" value="ECO:0007669"/>
    <property type="project" value="UniProtKB-KW"/>
</dbReference>
<evidence type="ECO:0000313" key="9">
    <source>
        <dbReference type="Proteomes" id="UP000001056"/>
    </source>
</evidence>
<accession>Q2GTB5</accession>
<dbReference type="InterPro" id="IPR011989">
    <property type="entry name" value="ARM-like"/>
</dbReference>
<keyword evidence="5" id="KW-0687">Ribonucleoprotein</keyword>
<feature type="region of interest" description="Disordered" evidence="7">
    <location>
        <begin position="1"/>
        <end position="76"/>
    </location>
</feature>
<dbReference type="InParanoid" id="Q2GTB5"/>
<dbReference type="Pfam" id="PF10501">
    <property type="entry name" value="Ribosomal_L50"/>
    <property type="match status" value="1"/>
</dbReference>
<evidence type="ECO:0000256" key="4">
    <source>
        <dbReference type="ARBA" id="ARBA00023128"/>
    </source>
</evidence>
<dbReference type="GO" id="GO:1990904">
    <property type="term" value="C:ribonucleoprotein complex"/>
    <property type="evidence" value="ECO:0007669"/>
    <property type="project" value="UniProtKB-KW"/>
</dbReference>
<comment type="subcellular location">
    <subcellularLocation>
        <location evidence="1">Mitochondrion</location>
    </subcellularLocation>
</comment>
<dbReference type="eggNOG" id="KOG4500">
    <property type="taxonomic scope" value="Eukaryota"/>
</dbReference>
<evidence type="ECO:0000313" key="8">
    <source>
        <dbReference type="EMBL" id="EAQ84775.1"/>
    </source>
</evidence>
<dbReference type="InterPro" id="IPR040144">
    <property type="entry name" value="RAP1GDS1"/>
</dbReference>
<dbReference type="RefSeq" id="XP_001226716.1">
    <property type="nucleotide sequence ID" value="XM_001226715.1"/>
</dbReference>
<evidence type="ECO:0000256" key="7">
    <source>
        <dbReference type="SAM" id="MobiDB-lite"/>
    </source>
</evidence>
<protein>
    <recommendedName>
        <fullName evidence="6">Large ribosomal subunit protein mL50</fullName>
    </recommendedName>
</protein>
<dbReference type="GO" id="GO:0005739">
    <property type="term" value="C:mitochondrion"/>
    <property type="evidence" value="ECO:0007669"/>
    <property type="project" value="UniProtKB-SubCell"/>
</dbReference>
<gene>
    <name evidence="8" type="ORF">CHGG_08789</name>
</gene>
<feature type="region of interest" description="Disordered" evidence="7">
    <location>
        <begin position="447"/>
        <end position="488"/>
    </location>
</feature>
<dbReference type="Gene3D" id="1.25.10.10">
    <property type="entry name" value="Leucine-rich Repeat Variant"/>
    <property type="match status" value="2"/>
</dbReference>
<keyword evidence="3" id="KW-0689">Ribosomal protein</keyword>
<dbReference type="HOGENOM" id="CLU_279504_0_0_1"/>
<feature type="compositionally biased region" description="Polar residues" evidence="7">
    <location>
        <begin position="45"/>
        <end position="76"/>
    </location>
</feature>
<feature type="compositionally biased region" description="Low complexity" evidence="7">
    <location>
        <begin position="272"/>
        <end position="287"/>
    </location>
</feature>
<dbReference type="InterPro" id="IPR016024">
    <property type="entry name" value="ARM-type_fold"/>
</dbReference>
<feature type="region of interest" description="Disordered" evidence="7">
    <location>
        <begin position="272"/>
        <end position="299"/>
    </location>
</feature>
<evidence type="ECO:0000256" key="3">
    <source>
        <dbReference type="ARBA" id="ARBA00022980"/>
    </source>
</evidence>
<dbReference type="Proteomes" id="UP000001056">
    <property type="component" value="Unassembled WGS sequence"/>
</dbReference>
<name>Q2GTB5_CHAGB</name>
<feature type="region of interest" description="Disordered" evidence="7">
    <location>
        <begin position="910"/>
        <end position="931"/>
    </location>
</feature>
<dbReference type="EMBL" id="CH408034">
    <property type="protein sequence ID" value="EAQ84775.1"/>
    <property type="molecule type" value="Genomic_DNA"/>
</dbReference>
<proteinExistence type="inferred from homology"/>
<dbReference type="SUPFAM" id="SSF48371">
    <property type="entry name" value="ARM repeat"/>
    <property type="match status" value="1"/>
</dbReference>
<feature type="compositionally biased region" description="Low complexity" evidence="7">
    <location>
        <begin position="911"/>
        <end position="931"/>
    </location>
</feature>
<reference evidence="9" key="1">
    <citation type="journal article" date="2015" name="Genome Announc.">
        <title>Draft genome sequence of the cellulolytic fungus Chaetomium globosum.</title>
        <authorList>
            <person name="Cuomo C.A."/>
            <person name="Untereiner W.A."/>
            <person name="Ma L.-J."/>
            <person name="Grabherr M."/>
            <person name="Birren B.W."/>
        </authorList>
    </citation>
    <scope>NUCLEOTIDE SEQUENCE [LARGE SCALE GENOMIC DNA]</scope>
    <source>
        <strain evidence="9">ATCC 6205 / CBS 148.51 / DSM 1962 / NBRC 6347 / NRRL 1970</strain>
    </source>
</reference>
<feature type="compositionally biased region" description="Basic and acidic residues" evidence="7">
    <location>
        <begin position="478"/>
        <end position="488"/>
    </location>
</feature>
<keyword evidence="4" id="KW-0496">Mitochondrion</keyword>
<evidence type="ECO:0000256" key="2">
    <source>
        <dbReference type="ARBA" id="ARBA00008860"/>
    </source>
</evidence>
<dbReference type="AlphaFoldDB" id="Q2GTB5"/>
<dbReference type="OrthoDB" id="26149at2759"/>
<evidence type="ECO:0000256" key="1">
    <source>
        <dbReference type="ARBA" id="ARBA00004173"/>
    </source>
</evidence>
<keyword evidence="9" id="KW-1185">Reference proteome</keyword>
<dbReference type="VEuPathDB" id="FungiDB:CHGG_08789"/>
<dbReference type="PANTHER" id="PTHR10957">
    <property type="entry name" value="RAP1 GTPASE-GDP DISSOCIATION STIMULATOR 1"/>
    <property type="match status" value="1"/>
</dbReference>
<feature type="compositionally biased region" description="Low complexity" evidence="7">
    <location>
        <begin position="17"/>
        <end position="44"/>
    </location>
</feature>
<organism evidence="8 9">
    <name type="scientific">Chaetomium globosum (strain ATCC 6205 / CBS 148.51 / DSM 1962 / NBRC 6347 / NRRL 1970)</name>
    <name type="common">Soil fungus</name>
    <dbReference type="NCBI Taxonomy" id="306901"/>
    <lineage>
        <taxon>Eukaryota</taxon>
        <taxon>Fungi</taxon>
        <taxon>Dikarya</taxon>
        <taxon>Ascomycota</taxon>
        <taxon>Pezizomycotina</taxon>
        <taxon>Sordariomycetes</taxon>
        <taxon>Sordariomycetidae</taxon>
        <taxon>Sordariales</taxon>
        <taxon>Chaetomiaceae</taxon>
        <taxon>Chaetomium</taxon>
    </lineage>
</organism>
<dbReference type="STRING" id="306901.Q2GTB5"/>
<dbReference type="GO" id="GO:0005085">
    <property type="term" value="F:guanyl-nucleotide exchange factor activity"/>
    <property type="evidence" value="ECO:0007669"/>
    <property type="project" value="InterPro"/>
</dbReference>
<dbReference type="GeneID" id="4395659"/>
<comment type="similarity">
    <text evidence="2">Belongs to the mitochondrion-specific ribosomal protein mL50 family.</text>
</comment>
<sequence>MRRVPRLRATLPTGIVPSSTPSSALRAPTAAPPASTSTLPPTSRVHNSQTRRYLSTTPLRSSQSQNEPPTQSTTESYEPYEAAYPPTTSAPAPQSQLVYPRLITTAPAAAEVTDPAYRPAETAEGLEEVGGLGGWWDEPAHWGGAGGAAQFVQSVVTPFGGPAHGRVSDPAVLEVLAKRAIVEALVVARFAGAEKRKAVDRLFAHAGGADRLGKIVRAEVVVGPDGAATLKDKADWARVWSVLKSAVIMAREPQQMLEQQQRMERMMGQVEGETAEAGESGEAAVPEVEAKGPAPAPQLTPQVAKTFLGTWNNEWKKAELRDPVVKFYAAKRILQLTGHRIPDGKLVMTHTIEGLLQQLVAPEKPKKLAELIETKAVFKDLPNVRVYPRRVTPIDKEQMVGRWKLIVKELEKRDLPVLGTGDYGPPVEKKWIEGRCDNNILGPLNHGKHLLNKTPQPAEEETEFSSLDRAPAVPSGRESGEDDRSTQLKEELAGLQKAREDDQAVVVEKLADRARDASWRPLLGESGHLEHVLSLVPVTKGPQHPLNKQALRLIGNACADCDENRARVVSSGALRSFVMNIIEDPEEDGFLPFAIAAALNICVDYNIEPKVANPNTPTLLLSLATSEKYDADLDTFMEICAPSLAYLTFGDFQPVFVKNGGIELLQLAFHQLYTRFDTTDADPDTASQLKQTLVEWLASPTLPNLQTAACLALGNLSRSDESSTALLPRVQQPLIDILSRAIPPTLQSQSVKAPAPPLQLTHAALHFLKNLAIPQANKPTLGAALLEPVHGLLPLLWTSTRTQPQLQFTAVSLTRLLLANCPANIRHICTPTPTSDTTGNNIKPPSNLALLISTAASADEEPIKIEAARAASLVSRALHSQPTTELLDPSWTWLFPATPTQTQAFAEPISTSTTTTKTTPSNTTTTTTTNPTTLTHFHTAHATTTTTPSLRLLLTNTRFPALRSEAIFVLALMSRAGEQGARAALEVLHPRGQNRTSEGAGAWRALGETIAGSGVVEVEGLVAALTAASGVVGEVIEGGDGEKKEEEDGGVTVEKLSLEPQQIGGLGVPGQAQQPAQVAKMDRENGMVLVAELLRHFPEGLSTLRRPLEAVLNKGAELVAQDRDRDN</sequence>
<evidence type="ECO:0000256" key="6">
    <source>
        <dbReference type="ARBA" id="ARBA00035183"/>
    </source>
</evidence>
<dbReference type="OMA" id="LANCPAN"/>